<dbReference type="Proteomes" id="UP000183107">
    <property type="component" value="Unassembled WGS sequence"/>
</dbReference>
<gene>
    <name evidence="2" type="ORF">SAMN05216386_0825</name>
</gene>
<keyword evidence="1" id="KW-1133">Transmembrane helix</keyword>
<keyword evidence="3" id="KW-1185">Reference proteome</keyword>
<reference evidence="3" key="1">
    <citation type="submission" date="2016-10" db="EMBL/GenBank/DDBJ databases">
        <authorList>
            <person name="Varghese N."/>
        </authorList>
    </citation>
    <scope>NUCLEOTIDE SEQUENCE [LARGE SCALE GENOMIC DNA]</scope>
    <source>
        <strain evidence="3">Nsp8</strain>
    </source>
</reference>
<feature type="transmembrane region" description="Helical" evidence="1">
    <location>
        <begin position="30"/>
        <end position="48"/>
    </location>
</feature>
<proteinExistence type="predicted"/>
<name>A0A1I4YQU9_9PROT</name>
<keyword evidence="1" id="KW-0472">Membrane</keyword>
<sequence>MFATVPTVGPQGDIFSVPGSASINDSKTSLVRIAVFMNFISLFYPPLYKYFP</sequence>
<evidence type="ECO:0000313" key="2">
    <source>
        <dbReference type="EMBL" id="SFN40153.1"/>
    </source>
</evidence>
<dbReference type="AlphaFoldDB" id="A0A1I4YQU9"/>
<protein>
    <submittedName>
        <fullName evidence="2">Uncharacterized protein</fullName>
    </submittedName>
</protein>
<keyword evidence="1" id="KW-0812">Transmembrane</keyword>
<evidence type="ECO:0000256" key="1">
    <source>
        <dbReference type="SAM" id="Phobius"/>
    </source>
</evidence>
<organism evidence="2 3">
    <name type="scientific">Nitrosospira briensis</name>
    <dbReference type="NCBI Taxonomy" id="35799"/>
    <lineage>
        <taxon>Bacteria</taxon>
        <taxon>Pseudomonadati</taxon>
        <taxon>Pseudomonadota</taxon>
        <taxon>Betaproteobacteria</taxon>
        <taxon>Nitrosomonadales</taxon>
        <taxon>Nitrosomonadaceae</taxon>
        <taxon>Nitrosospira</taxon>
    </lineage>
</organism>
<accession>A0A1I4YQU9</accession>
<evidence type="ECO:0000313" key="3">
    <source>
        <dbReference type="Proteomes" id="UP000183107"/>
    </source>
</evidence>
<dbReference type="EMBL" id="FOVJ01000001">
    <property type="protein sequence ID" value="SFN40153.1"/>
    <property type="molecule type" value="Genomic_DNA"/>
</dbReference>